<name>A0A7S2EJK9_9STRA</name>
<organism evidence="1">
    <name type="scientific">Ditylum brightwellii</name>
    <dbReference type="NCBI Taxonomy" id="49249"/>
    <lineage>
        <taxon>Eukaryota</taxon>
        <taxon>Sar</taxon>
        <taxon>Stramenopiles</taxon>
        <taxon>Ochrophyta</taxon>
        <taxon>Bacillariophyta</taxon>
        <taxon>Mediophyceae</taxon>
        <taxon>Lithodesmiophycidae</taxon>
        <taxon>Lithodesmiales</taxon>
        <taxon>Lithodesmiaceae</taxon>
        <taxon>Ditylum</taxon>
    </lineage>
</organism>
<protein>
    <submittedName>
        <fullName evidence="1">Uncharacterized protein</fullName>
    </submittedName>
</protein>
<accession>A0A7S2EJK9</accession>
<evidence type="ECO:0000313" key="1">
    <source>
        <dbReference type="EMBL" id="CAD9340960.1"/>
    </source>
</evidence>
<sequence length="188" mass="22801">MDEIGYEDCDYISHENSYQFWFRFDDFHGIPMELPLPCRDPVDHLMSQCNHRGLMLNCEMTEERFIGSIKRCLLFLTEDETNIFVFQKRFSMKLVNPEKRGLKCYHFKKQFTTYLDYISEKLQPKRIVSEYKKREVNAYRNITKECIWKRDELVKKAESYLLENVDYYKFCKRCLGSENDITHAQLQH</sequence>
<proteinExistence type="predicted"/>
<reference evidence="1" key="1">
    <citation type="submission" date="2021-01" db="EMBL/GenBank/DDBJ databases">
        <authorList>
            <person name="Corre E."/>
            <person name="Pelletier E."/>
            <person name="Niang G."/>
            <person name="Scheremetjew M."/>
            <person name="Finn R."/>
            <person name="Kale V."/>
            <person name="Holt S."/>
            <person name="Cochrane G."/>
            <person name="Meng A."/>
            <person name="Brown T."/>
            <person name="Cohen L."/>
        </authorList>
    </citation>
    <scope>NUCLEOTIDE SEQUENCE</scope>
    <source>
        <strain evidence="1">Pop2</strain>
    </source>
</reference>
<dbReference type="AlphaFoldDB" id="A0A7S2EJK9"/>
<gene>
    <name evidence="1" type="ORF">DBRI1063_LOCUS16535</name>
</gene>
<dbReference type="EMBL" id="HBGN01025792">
    <property type="protein sequence ID" value="CAD9340960.1"/>
    <property type="molecule type" value="Transcribed_RNA"/>
</dbReference>